<dbReference type="RefSeq" id="WP_163917622.1">
    <property type="nucleotide sequence ID" value="NZ_AP022593.1"/>
</dbReference>
<dbReference type="PANTHER" id="PTHR10992:SF1032">
    <property type="entry name" value="METHYLESTERASE 17"/>
    <property type="match status" value="1"/>
</dbReference>
<reference evidence="2 3" key="1">
    <citation type="journal article" date="2019" name="Emerg. Microbes Infect.">
        <title>Comprehensive subspecies identification of 175 nontuberculous mycobacteria species based on 7547 genomic profiles.</title>
        <authorList>
            <person name="Matsumoto Y."/>
            <person name="Kinjo T."/>
            <person name="Motooka D."/>
            <person name="Nabeya D."/>
            <person name="Jung N."/>
            <person name="Uechi K."/>
            <person name="Horii T."/>
            <person name="Iida T."/>
            <person name="Fujita J."/>
            <person name="Nakamura S."/>
        </authorList>
    </citation>
    <scope>NUCLEOTIDE SEQUENCE [LARGE SCALE GENOMIC DNA]</scope>
    <source>
        <strain evidence="2 3">JCM 18538</strain>
    </source>
</reference>
<dbReference type="SUPFAM" id="SSF53474">
    <property type="entry name" value="alpha/beta-Hydrolases"/>
    <property type="match status" value="1"/>
</dbReference>
<keyword evidence="3" id="KW-1185">Reference proteome</keyword>
<dbReference type="EMBL" id="AP022593">
    <property type="protein sequence ID" value="BBY47734.1"/>
    <property type="molecule type" value="Genomic_DNA"/>
</dbReference>
<organism evidence="2 3">
    <name type="scientific">Mycolicibacterium arabiense</name>
    <dbReference type="NCBI Taxonomy" id="1286181"/>
    <lineage>
        <taxon>Bacteria</taxon>
        <taxon>Bacillati</taxon>
        <taxon>Actinomycetota</taxon>
        <taxon>Actinomycetes</taxon>
        <taxon>Mycobacteriales</taxon>
        <taxon>Mycobacteriaceae</taxon>
        <taxon>Mycolicibacterium</taxon>
    </lineage>
</organism>
<dbReference type="GO" id="GO:0080032">
    <property type="term" value="F:methyl jasmonate esterase activity"/>
    <property type="evidence" value="ECO:0007669"/>
    <property type="project" value="TreeGrafter"/>
</dbReference>
<dbReference type="KEGG" id="marz:MARA_12020"/>
<dbReference type="GO" id="GO:0080030">
    <property type="term" value="F:methyl indole-3-acetate esterase activity"/>
    <property type="evidence" value="ECO:0007669"/>
    <property type="project" value="TreeGrafter"/>
</dbReference>
<dbReference type="Gene3D" id="3.40.50.1820">
    <property type="entry name" value="alpha/beta hydrolase"/>
    <property type="match status" value="1"/>
</dbReference>
<dbReference type="Pfam" id="PF12697">
    <property type="entry name" value="Abhydrolase_6"/>
    <property type="match status" value="1"/>
</dbReference>
<dbReference type="GO" id="GO:0009694">
    <property type="term" value="P:jasmonic acid metabolic process"/>
    <property type="evidence" value="ECO:0007669"/>
    <property type="project" value="TreeGrafter"/>
</dbReference>
<evidence type="ECO:0000313" key="2">
    <source>
        <dbReference type="EMBL" id="BBY47734.1"/>
    </source>
</evidence>
<proteinExistence type="predicted"/>
<protein>
    <submittedName>
        <fullName evidence="2">Esterase</fullName>
    </submittedName>
</protein>
<dbReference type="PANTHER" id="PTHR10992">
    <property type="entry name" value="METHYLESTERASE FAMILY MEMBER"/>
    <property type="match status" value="1"/>
</dbReference>
<accession>A0A7I7RT00</accession>
<evidence type="ECO:0000259" key="1">
    <source>
        <dbReference type="Pfam" id="PF12697"/>
    </source>
</evidence>
<dbReference type="GO" id="GO:0009696">
    <property type="term" value="P:salicylic acid metabolic process"/>
    <property type="evidence" value="ECO:0007669"/>
    <property type="project" value="TreeGrafter"/>
</dbReference>
<geneLocation type="plasmid" evidence="3">
    <name>pjcm18538 dna</name>
</geneLocation>
<evidence type="ECO:0000313" key="3">
    <source>
        <dbReference type="Proteomes" id="UP000467428"/>
    </source>
</evidence>
<dbReference type="InterPro" id="IPR045889">
    <property type="entry name" value="MES/HNL"/>
</dbReference>
<feature type="domain" description="AB hydrolase-1" evidence="1">
    <location>
        <begin position="10"/>
        <end position="220"/>
    </location>
</feature>
<dbReference type="AlphaFoldDB" id="A0A7I7RT00"/>
<gene>
    <name evidence="2" type="ORF">MARA_12020</name>
</gene>
<name>A0A7I7RT00_9MYCO</name>
<sequence>MSTNSNGITFVLVPGMCHGAWCFDELAASLREAGHRVLAVTLTGVAERAHLLHGGVNLDTHVTDVVSAIDNDDAADDLVLVGHSYGGMVITGAADRISERVDALVFIDAVVPHDGESCWDVVDEEERRWYVGVDDSGFGVPPLPFFDERATAHPLASVMQRLRVSGTLDRFRRLEYVYALDWPGESPLRPSYDRVRDDPRWNCHELDGKHNLMRDNPDDLLRILLDVAQR</sequence>
<dbReference type="InterPro" id="IPR000073">
    <property type="entry name" value="AB_hydrolase_1"/>
</dbReference>
<dbReference type="InterPro" id="IPR029058">
    <property type="entry name" value="AB_hydrolase_fold"/>
</dbReference>
<dbReference type="GO" id="GO:0080031">
    <property type="term" value="F:methyl salicylate esterase activity"/>
    <property type="evidence" value="ECO:0007669"/>
    <property type="project" value="TreeGrafter"/>
</dbReference>
<dbReference type="Proteomes" id="UP000467428">
    <property type="component" value="Chromosome"/>
</dbReference>